<dbReference type="EnsemblPlants" id="AET1Gv20558500.22">
    <property type="protein sequence ID" value="AET1Gv20558500.22"/>
    <property type="gene ID" value="AET1Gv20558500"/>
</dbReference>
<evidence type="ECO:0000313" key="1">
    <source>
        <dbReference type="EnsemblPlants" id="AET1Gv20558500.22"/>
    </source>
</evidence>
<accession>A0A452YX91</accession>
<evidence type="ECO:0000313" key="2">
    <source>
        <dbReference type="Proteomes" id="UP000015105"/>
    </source>
</evidence>
<reference evidence="1" key="5">
    <citation type="journal article" date="2021" name="G3 (Bethesda)">
        <title>Aegilops tauschii genome assembly Aet v5.0 features greater sequence contiguity and improved annotation.</title>
        <authorList>
            <person name="Wang L."/>
            <person name="Zhu T."/>
            <person name="Rodriguez J.C."/>
            <person name="Deal K.R."/>
            <person name="Dubcovsky J."/>
            <person name="McGuire P.E."/>
            <person name="Lux T."/>
            <person name="Spannagl M."/>
            <person name="Mayer K.F.X."/>
            <person name="Baldrich P."/>
            <person name="Meyers B.C."/>
            <person name="Huo N."/>
            <person name="Gu Y.Q."/>
            <person name="Zhou H."/>
            <person name="Devos K.M."/>
            <person name="Bennetzen J.L."/>
            <person name="Unver T."/>
            <person name="Budak H."/>
            <person name="Gulick P.J."/>
            <person name="Galiba G."/>
            <person name="Kalapos B."/>
            <person name="Nelson D.R."/>
            <person name="Li P."/>
            <person name="You F.M."/>
            <person name="Luo M.C."/>
            <person name="Dvorak J."/>
        </authorList>
    </citation>
    <scope>NUCLEOTIDE SEQUENCE [LARGE SCALE GENOMIC DNA]</scope>
    <source>
        <strain evidence="1">cv. AL8/78</strain>
    </source>
</reference>
<reference evidence="2" key="1">
    <citation type="journal article" date="2014" name="Science">
        <title>Ancient hybridizations among the ancestral genomes of bread wheat.</title>
        <authorList>
            <consortium name="International Wheat Genome Sequencing Consortium,"/>
            <person name="Marcussen T."/>
            <person name="Sandve S.R."/>
            <person name="Heier L."/>
            <person name="Spannagl M."/>
            <person name="Pfeifer M."/>
            <person name="Jakobsen K.S."/>
            <person name="Wulff B.B."/>
            <person name="Steuernagel B."/>
            <person name="Mayer K.F."/>
            <person name="Olsen O.A."/>
        </authorList>
    </citation>
    <scope>NUCLEOTIDE SEQUENCE [LARGE SCALE GENOMIC DNA]</scope>
    <source>
        <strain evidence="2">cv. AL8/78</strain>
    </source>
</reference>
<dbReference type="AlphaFoldDB" id="A0A452YX91"/>
<organism evidence="1 2">
    <name type="scientific">Aegilops tauschii subsp. strangulata</name>
    <name type="common">Goatgrass</name>
    <dbReference type="NCBI Taxonomy" id="200361"/>
    <lineage>
        <taxon>Eukaryota</taxon>
        <taxon>Viridiplantae</taxon>
        <taxon>Streptophyta</taxon>
        <taxon>Embryophyta</taxon>
        <taxon>Tracheophyta</taxon>
        <taxon>Spermatophyta</taxon>
        <taxon>Magnoliopsida</taxon>
        <taxon>Liliopsida</taxon>
        <taxon>Poales</taxon>
        <taxon>Poaceae</taxon>
        <taxon>BOP clade</taxon>
        <taxon>Pooideae</taxon>
        <taxon>Triticodae</taxon>
        <taxon>Triticeae</taxon>
        <taxon>Triticinae</taxon>
        <taxon>Aegilops</taxon>
    </lineage>
</organism>
<reference evidence="1" key="3">
    <citation type="journal article" date="2017" name="Nature">
        <title>Genome sequence of the progenitor of the wheat D genome Aegilops tauschii.</title>
        <authorList>
            <person name="Luo M.C."/>
            <person name="Gu Y.Q."/>
            <person name="Puiu D."/>
            <person name="Wang H."/>
            <person name="Twardziok S.O."/>
            <person name="Deal K.R."/>
            <person name="Huo N."/>
            <person name="Zhu T."/>
            <person name="Wang L."/>
            <person name="Wang Y."/>
            <person name="McGuire P.E."/>
            <person name="Liu S."/>
            <person name="Long H."/>
            <person name="Ramasamy R.K."/>
            <person name="Rodriguez J.C."/>
            <person name="Van S.L."/>
            <person name="Yuan L."/>
            <person name="Wang Z."/>
            <person name="Xia Z."/>
            <person name="Xiao L."/>
            <person name="Anderson O.D."/>
            <person name="Ouyang S."/>
            <person name="Liang Y."/>
            <person name="Zimin A.V."/>
            <person name="Pertea G."/>
            <person name="Qi P."/>
            <person name="Bennetzen J.L."/>
            <person name="Dai X."/>
            <person name="Dawson M.W."/>
            <person name="Muller H.G."/>
            <person name="Kugler K."/>
            <person name="Rivarola-Duarte L."/>
            <person name="Spannagl M."/>
            <person name="Mayer K.F.X."/>
            <person name="Lu F.H."/>
            <person name="Bevan M.W."/>
            <person name="Leroy P."/>
            <person name="Li P."/>
            <person name="You F.M."/>
            <person name="Sun Q."/>
            <person name="Liu Z."/>
            <person name="Lyons E."/>
            <person name="Wicker T."/>
            <person name="Salzberg S.L."/>
            <person name="Devos K.M."/>
            <person name="Dvorak J."/>
        </authorList>
    </citation>
    <scope>NUCLEOTIDE SEQUENCE [LARGE SCALE GENOMIC DNA]</scope>
    <source>
        <strain evidence="1">cv. AL8/78</strain>
    </source>
</reference>
<sequence>PTEFGKGVFSNYELNSEVKKLYSSVKITSIADAVEGRVNVTCSNGLVGCPCT</sequence>
<keyword evidence="2" id="KW-1185">Reference proteome</keyword>
<reference evidence="2" key="2">
    <citation type="journal article" date="2017" name="Nat. Plants">
        <title>The Aegilops tauschii genome reveals multiple impacts of transposons.</title>
        <authorList>
            <person name="Zhao G."/>
            <person name="Zou C."/>
            <person name="Li K."/>
            <person name="Wang K."/>
            <person name="Li T."/>
            <person name="Gao L."/>
            <person name="Zhang X."/>
            <person name="Wang H."/>
            <person name="Yang Z."/>
            <person name="Liu X."/>
            <person name="Jiang W."/>
            <person name="Mao L."/>
            <person name="Kong X."/>
            <person name="Jiao Y."/>
            <person name="Jia J."/>
        </authorList>
    </citation>
    <scope>NUCLEOTIDE SEQUENCE [LARGE SCALE GENOMIC DNA]</scope>
    <source>
        <strain evidence="2">cv. AL8/78</strain>
    </source>
</reference>
<reference evidence="1" key="4">
    <citation type="submission" date="2019-03" db="UniProtKB">
        <authorList>
            <consortium name="EnsemblPlants"/>
        </authorList>
    </citation>
    <scope>IDENTIFICATION</scope>
</reference>
<name>A0A452YX91_AEGTS</name>
<protein>
    <submittedName>
        <fullName evidence="1">Uncharacterized protein</fullName>
    </submittedName>
</protein>
<proteinExistence type="predicted"/>
<dbReference type="Proteomes" id="UP000015105">
    <property type="component" value="Chromosome 1D"/>
</dbReference>
<dbReference type="Gramene" id="AET1Gv20558500.22">
    <property type="protein sequence ID" value="AET1Gv20558500.22"/>
    <property type="gene ID" value="AET1Gv20558500"/>
</dbReference>